<evidence type="ECO:0000313" key="2">
    <source>
        <dbReference type="Proteomes" id="UP001291653"/>
    </source>
</evidence>
<gene>
    <name evidence="1" type="ORF">SYYSPA8_27895</name>
</gene>
<keyword evidence="2" id="KW-1185">Reference proteome</keyword>
<accession>A0ABQ5P6U6</accession>
<dbReference type="EMBL" id="BSBI01000013">
    <property type="protein sequence ID" value="GLF98198.1"/>
    <property type="molecule type" value="Genomic_DNA"/>
</dbReference>
<comment type="caution">
    <text evidence="1">The sequence shown here is derived from an EMBL/GenBank/DDBJ whole genome shotgun (WGS) entry which is preliminary data.</text>
</comment>
<organism evidence="1 2">
    <name type="scientific">Streptomyces yaizuensis</name>
    <dbReference type="NCBI Taxonomy" id="2989713"/>
    <lineage>
        <taxon>Bacteria</taxon>
        <taxon>Bacillati</taxon>
        <taxon>Actinomycetota</taxon>
        <taxon>Actinomycetes</taxon>
        <taxon>Kitasatosporales</taxon>
        <taxon>Streptomycetaceae</taxon>
        <taxon>Streptomyces</taxon>
    </lineage>
</organism>
<reference evidence="1 2" key="1">
    <citation type="submission" date="2022-10" db="EMBL/GenBank/DDBJ databases">
        <title>Draft genome sequence of Streptomyces sp. YSPA8.</title>
        <authorList>
            <person name="Moriuchi R."/>
            <person name="Dohra H."/>
            <person name="Yamamura H."/>
            <person name="Kodani S."/>
        </authorList>
    </citation>
    <scope>NUCLEOTIDE SEQUENCE [LARGE SCALE GENOMIC DNA]</scope>
    <source>
        <strain evidence="1 2">YSPA8</strain>
    </source>
</reference>
<protein>
    <submittedName>
        <fullName evidence="1">Uncharacterized protein</fullName>
    </submittedName>
</protein>
<dbReference type="RefSeq" id="WP_323450181.1">
    <property type="nucleotide sequence ID" value="NZ_BSBI01000013.1"/>
</dbReference>
<evidence type="ECO:0000313" key="1">
    <source>
        <dbReference type="EMBL" id="GLF98198.1"/>
    </source>
</evidence>
<sequence length="202" mass="22347">MATSPPGRQTLGRQAQYVRATQSLFDEPVATNRGRDLALSAMLLKIAMVLGSTAVKLAARLPGPCEINCWADGPNRAWPGDVVQSGPDVGLYRPDLGWEAVRDLLTERNDCPVVVSWADDFPAPWTAPTAGDSEPDDQERQTLATAERWRLALENIHARAEDELEIRPDWASYRFGHNVSFPDLLTENRDARLDQALGVRSQ</sequence>
<name>A0ABQ5P6U6_9ACTN</name>
<proteinExistence type="predicted"/>
<dbReference type="Proteomes" id="UP001291653">
    <property type="component" value="Unassembled WGS sequence"/>
</dbReference>